<dbReference type="PRINTS" id="PR00722">
    <property type="entry name" value="CHYMOTRYPSIN"/>
</dbReference>
<dbReference type="AlphaFoldDB" id="A0A1R0GNH3"/>
<gene>
    <name evidence="4" type="ORF">AYI68_g6429</name>
    <name evidence="3" type="ORF">AYI68_g7522</name>
</gene>
<proteinExistence type="predicted"/>
<reference evidence="3 5" key="1">
    <citation type="journal article" date="2016" name="Mol. Biol. Evol.">
        <title>Genome-Wide Survey of Gut Fungi (Harpellales) Reveals the First Horizontally Transferred Ubiquitin Gene from a Mosquito Host.</title>
        <authorList>
            <person name="Wang Y."/>
            <person name="White M.M."/>
            <person name="Kvist S."/>
            <person name="Moncalvo J.M."/>
        </authorList>
    </citation>
    <scope>NUCLEOTIDE SEQUENCE [LARGE SCALE GENOMIC DNA]</scope>
    <source>
        <strain evidence="3 5">ALG-7-W6</strain>
    </source>
</reference>
<evidence type="ECO:0000313" key="4">
    <source>
        <dbReference type="EMBL" id="OLY79499.1"/>
    </source>
</evidence>
<feature type="domain" description="Peptidase S1" evidence="2">
    <location>
        <begin position="59"/>
        <end position="290"/>
    </location>
</feature>
<keyword evidence="1" id="KW-0732">Signal</keyword>
<keyword evidence="3" id="KW-0812">Transmembrane</keyword>
<dbReference type="OrthoDB" id="6380398at2759"/>
<dbReference type="PANTHER" id="PTHR24260">
    <property type="match status" value="1"/>
</dbReference>
<evidence type="ECO:0000313" key="3">
    <source>
        <dbReference type="EMBL" id="OLY78428.1"/>
    </source>
</evidence>
<feature type="chain" id="PRO_5015068852" evidence="1">
    <location>
        <begin position="17"/>
        <end position="301"/>
    </location>
</feature>
<dbReference type="EMBL" id="LSSL01004380">
    <property type="protein sequence ID" value="OLY79499.1"/>
    <property type="molecule type" value="Genomic_DNA"/>
</dbReference>
<dbReference type="PROSITE" id="PS50240">
    <property type="entry name" value="TRYPSIN_DOM"/>
    <property type="match status" value="1"/>
</dbReference>
<dbReference type="GO" id="GO:0006508">
    <property type="term" value="P:proteolysis"/>
    <property type="evidence" value="ECO:0007669"/>
    <property type="project" value="UniProtKB-KW"/>
</dbReference>
<dbReference type="PANTHER" id="PTHR24260:SF136">
    <property type="entry name" value="GH08193P-RELATED"/>
    <property type="match status" value="1"/>
</dbReference>
<dbReference type="SMART" id="SM00020">
    <property type="entry name" value="Tryp_SPc"/>
    <property type="match status" value="1"/>
</dbReference>
<keyword evidence="3" id="KW-0472">Membrane</keyword>
<dbReference type="InterPro" id="IPR001314">
    <property type="entry name" value="Peptidase_S1A"/>
</dbReference>
<name>A0A1R0GNH3_9FUNG</name>
<dbReference type="Pfam" id="PF00089">
    <property type="entry name" value="Trypsin"/>
    <property type="match status" value="1"/>
</dbReference>
<feature type="signal peptide" evidence="1">
    <location>
        <begin position="1"/>
        <end position="16"/>
    </location>
</feature>
<dbReference type="Gene3D" id="2.40.10.10">
    <property type="entry name" value="Trypsin-like serine proteases"/>
    <property type="match status" value="1"/>
</dbReference>
<evidence type="ECO:0000313" key="5">
    <source>
        <dbReference type="Proteomes" id="UP000187455"/>
    </source>
</evidence>
<keyword evidence="3" id="KW-0378">Hydrolase</keyword>
<sequence length="301" mass="33879">MNLSILALIIARILDAQRVSLVDTDHEINGIFDQPYSNPIKIDNSMGIFKQDYSFSHLGYVVKISGAPYQVDFECTGTLISNEYVVTSASCLEQGRELLPAKSLIVTMPFLRTRISFKVESLIVHQDYNNYTLANDIALLKFGIKFNFLGKLPKIYASEVDINMPFHIYGYNLYSFTPRVSGPSQRLLLQTNAKKENDCSEIMLDEGRDCTTLKNDESICINNRGGPVLTSNPEKMLVGIVSTWASTSKSSQIPKYSHHPIQTLFCSKPGDAVVYTLLHKYIDWISSQTNISSDHLNRFID</sequence>
<dbReference type="EMBL" id="LSSL01006465">
    <property type="protein sequence ID" value="OLY78428.1"/>
    <property type="molecule type" value="Genomic_DNA"/>
</dbReference>
<dbReference type="InterPro" id="IPR001254">
    <property type="entry name" value="Trypsin_dom"/>
</dbReference>
<keyword evidence="5" id="KW-1185">Reference proteome</keyword>
<evidence type="ECO:0000256" key="1">
    <source>
        <dbReference type="SAM" id="SignalP"/>
    </source>
</evidence>
<evidence type="ECO:0000259" key="2">
    <source>
        <dbReference type="PROSITE" id="PS50240"/>
    </source>
</evidence>
<accession>A0A1R0GNH3</accession>
<dbReference type="InterPro" id="IPR009003">
    <property type="entry name" value="Peptidase_S1_PA"/>
</dbReference>
<reference evidence="3" key="2">
    <citation type="submission" date="2017-01" db="EMBL/GenBank/DDBJ databases">
        <authorList>
            <person name="Mah S.A."/>
            <person name="Swanson W.J."/>
            <person name="Moy G.W."/>
            <person name="Vacquier V.D."/>
        </authorList>
    </citation>
    <scope>NUCLEOTIDE SEQUENCE</scope>
    <source>
        <strain evidence="3">ALG-7-W6</strain>
    </source>
</reference>
<dbReference type="SUPFAM" id="SSF50494">
    <property type="entry name" value="Trypsin-like serine proteases"/>
    <property type="match status" value="1"/>
</dbReference>
<protein>
    <submittedName>
        <fullName evidence="3">Transmembrane protease serine 11F</fullName>
    </submittedName>
</protein>
<keyword evidence="3" id="KW-0645">Protease</keyword>
<dbReference type="GO" id="GO:0004252">
    <property type="term" value="F:serine-type endopeptidase activity"/>
    <property type="evidence" value="ECO:0007669"/>
    <property type="project" value="InterPro"/>
</dbReference>
<comment type="caution">
    <text evidence="3">The sequence shown here is derived from an EMBL/GenBank/DDBJ whole genome shotgun (WGS) entry which is preliminary data.</text>
</comment>
<dbReference type="STRING" id="133383.A0A1R0GNH3"/>
<dbReference type="Proteomes" id="UP000187455">
    <property type="component" value="Unassembled WGS sequence"/>
</dbReference>
<dbReference type="InterPro" id="IPR051333">
    <property type="entry name" value="CLIP_Serine_Protease"/>
</dbReference>
<dbReference type="InterPro" id="IPR043504">
    <property type="entry name" value="Peptidase_S1_PA_chymotrypsin"/>
</dbReference>
<organism evidence="3 5">
    <name type="scientific">Smittium mucronatum</name>
    <dbReference type="NCBI Taxonomy" id="133383"/>
    <lineage>
        <taxon>Eukaryota</taxon>
        <taxon>Fungi</taxon>
        <taxon>Fungi incertae sedis</taxon>
        <taxon>Zoopagomycota</taxon>
        <taxon>Kickxellomycotina</taxon>
        <taxon>Harpellomycetes</taxon>
        <taxon>Harpellales</taxon>
        <taxon>Legeriomycetaceae</taxon>
        <taxon>Smittium</taxon>
    </lineage>
</organism>